<feature type="transmembrane region" description="Helical" evidence="8">
    <location>
        <begin position="49"/>
        <end position="68"/>
    </location>
</feature>
<keyword evidence="6" id="KW-0106">Calcium</keyword>
<dbReference type="HOGENOM" id="CLU_068425_0_0_10"/>
<proteinExistence type="predicted"/>
<dbReference type="Pfam" id="PF05875">
    <property type="entry name" value="Ceramidase"/>
    <property type="match status" value="1"/>
</dbReference>
<evidence type="ECO:0000256" key="5">
    <source>
        <dbReference type="ARBA" id="ARBA00023136"/>
    </source>
</evidence>
<reference evidence="9" key="1">
    <citation type="submission" date="2008-06" db="EMBL/GenBank/DDBJ databases">
        <title>Complete sequence of Chlorobaculum parvum NCIB 8327.</title>
        <authorList>
            <consortium name="US DOE Joint Genome Institute"/>
            <person name="Lucas S."/>
            <person name="Copeland A."/>
            <person name="Lapidus A."/>
            <person name="Glavina del Rio T."/>
            <person name="Dalin E."/>
            <person name="Tice H."/>
            <person name="Bruce D."/>
            <person name="Goodwin L."/>
            <person name="Pitluck S."/>
            <person name="Schmutz J."/>
            <person name="Larimer F."/>
            <person name="Land M."/>
            <person name="Hauser L."/>
            <person name="Kyrpides N."/>
            <person name="Mikhailova N."/>
            <person name="Zhao F."/>
            <person name="Li T."/>
            <person name="Liu Z."/>
            <person name="Overmann J."/>
            <person name="Bryant D.A."/>
            <person name="Richardson P."/>
        </authorList>
    </citation>
    <scope>NUCLEOTIDE SEQUENCE [LARGE SCALE GENOMIC DNA]</scope>
    <source>
        <strain evidence="9">NCIB 8327</strain>
    </source>
</reference>
<feature type="binding site" evidence="7">
    <location>
        <position position="184"/>
    </location>
    <ligand>
        <name>Zn(2+)</name>
        <dbReference type="ChEBI" id="CHEBI:29105"/>
        <note>catalytic</note>
    </ligand>
</feature>
<gene>
    <name evidence="9" type="ordered locus">Cpar_0963</name>
</gene>
<feature type="transmembrane region" description="Helical" evidence="8">
    <location>
        <begin position="104"/>
        <end position="123"/>
    </location>
</feature>
<comment type="cofactor">
    <cofactor evidence="7">
        <name>Zn(2+)</name>
        <dbReference type="ChEBI" id="CHEBI:29105"/>
    </cofactor>
</comment>
<keyword evidence="6" id="KW-0479">Metal-binding</keyword>
<evidence type="ECO:0000256" key="6">
    <source>
        <dbReference type="PIRSR" id="PIRSR608901-1"/>
    </source>
</evidence>
<evidence type="ECO:0000256" key="3">
    <source>
        <dbReference type="ARBA" id="ARBA00022801"/>
    </source>
</evidence>
<dbReference type="AlphaFoldDB" id="B3QN68"/>
<comment type="subcellular location">
    <subcellularLocation>
        <location evidence="1">Membrane</location>
        <topology evidence="1">Multi-pass membrane protein</topology>
    </subcellularLocation>
</comment>
<feature type="binding site" evidence="7">
    <location>
        <position position="188"/>
    </location>
    <ligand>
        <name>Zn(2+)</name>
        <dbReference type="ChEBI" id="CHEBI:29105"/>
        <note>catalytic</note>
    </ligand>
</feature>
<dbReference type="TCDB" id="9.B.108.1.3">
    <property type="family name" value="the putative 7/8 tms porter (p7/8p) family"/>
</dbReference>
<feature type="transmembrane region" description="Helical" evidence="8">
    <location>
        <begin position="186"/>
        <end position="208"/>
    </location>
</feature>
<keyword evidence="10" id="KW-1185">Reference proteome</keyword>
<evidence type="ECO:0000256" key="8">
    <source>
        <dbReference type="SAM" id="Phobius"/>
    </source>
</evidence>
<dbReference type="EMBL" id="CP001099">
    <property type="protein sequence ID" value="ACF11371.1"/>
    <property type="molecule type" value="Genomic_DNA"/>
</dbReference>
<sequence length="214" mass="24304">MLYDYCERTGSGLFDEPVNLLTNLSFIVAAAFVYRLLRDRGQFNRGNILLLTLVAFIGVGSTLFHSFATEWARLLDVVPIFLYQLAFLWLYMQRVARLGTFSRVALVGVFLLVSLYALTFKGLLNGSVMYLPAILSVMAVAVFHYFRKKIEPMLGWYALIVFALSLFFRTIDAVLCSVWPLGTHFVWHLLNGVLLYLTTRIIIVNSGLQQADRS</sequence>
<evidence type="ECO:0000256" key="4">
    <source>
        <dbReference type="ARBA" id="ARBA00022989"/>
    </source>
</evidence>
<feature type="transmembrane region" description="Helical" evidence="8">
    <location>
        <begin position="129"/>
        <end position="146"/>
    </location>
</feature>
<dbReference type="GO" id="GO:0016811">
    <property type="term" value="F:hydrolase activity, acting on carbon-nitrogen (but not peptide) bonds, in linear amides"/>
    <property type="evidence" value="ECO:0007669"/>
    <property type="project" value="InterPro"/>
</dbReference>
<dbReference type="GO" id="GO:0016020">
    <property type="term" value="C:membrane"/>
    <property type="evidence" value="ECO:0007669"/>
    <property type="project" value="UniProtKB-SubCell"/>
</dbReference>
<feature type="transmembrane region" description="Helical" evidence="8">
    <location>
        <begin position="74"/>
        <end position="92"/>
    </location>
</feature>
<dbReference type="InterPro" id="IPR008901">
    <property type="entry name" value="ACER"/>
</dbReference>
<keyword evidence="7" id="KW-0862">Zinc</keyword>
<dbReference type="OrthoDB" id="946254at2"/>
<dbReference type="GO" id="GO:0006672">
    <property type="term" value="P:ceramide metabolic process"/>
    <property type="evidence" value="ECO:0007669"/>
    <property type="project" value="InterPro"/>
</dbReference>
<evidence type="ECO:0000256" key="1">
    <source>
        <dbReference type="ARBA" id="ARBA00004141"/>
    </source>
</evidence>
<dbReference type="Proteomes" id="UP000008811">
    <property type="component" value="Chromosome"/>
</dbReference>
<organism evidence="9 10">
    <name type="scientific">Chlorobaculum parvum (strain DSM 263 / NCIMB 8327)</name>
    <name type="common">Chlorobium vibrioforme subsp. thiosulfatophilum</name>
    <dbReference type="NCBI Taxonomy" id="517417"/>
    <lineage>
        <taxon>Bacteria</taxon>
        <taxon>Pseudomonadati</taxon>
        <taxon>Chlorobiota</taxon>
        <taxon>Chlorobiia</taxon>
        <taxon>Chlorobiales</taxon>
        <taxon>Chlorobiaceae</taxon>
        <taxon>Chlorobaculum</taxon>
    </lineage>
</organism>
<feature type="binding site" evidence="6">
    <location>
        <position position="16"/>
    </location>
    <ligand>
        <name>Ca(2+)</name>
        <dbReference type="ChEBI" id="CHEBI:29108"/>
    </ligand>
</feature>
<feature type="transmembrane region" description="Helical" evidence="8">
    <location>
        <begin position="20"/>
        <end position="37"/>
    </location>
</feature>
<name>B3QN68_CHLP8</name>
<dbReference type="RefSeq" id="WP_012502204.1">
    <property type="nucleotide sequence ID" value="NC_011027.1"/>
</dbReference>
<evidence type="ECO:0000313" key="10">
    <source>
        <dbReference type="Proteomes" id="UP000008811"/>
    </source>
</evidence>
<keyword evidence="4 8" id="KW-1133">Transmembrane helix</keyword>
<dbReference type="GO" id="GO:0046872">
    <property type="term" value="F:metal ion binding"/>
    <property type="evidence" value="ECO:0007669"/>
    <property type="project" value="UniProtKB-KW"/>
</dbReference>
<evidence type="ECO:0000256" key="2">
    <source>
        <dbReference type="ARBA" id="ARBA00022692"/>
    </source>
</evidence>
<feature type="binding site" evidence="7">
    <location>
        <position position="65"/>
    </location>
    <ligand>
        <name>Zn(2+)</name>
        <dbReference type="ChEBI" id="CHEBI:29105"/>
        <note>catalytic</note>
    </ligand>
</feature>
<evidence type="ECO:0000256" key="7">
    <source>
        <dbReference type="PIRSR" id="PIRSR608901-2"/>
    </source>
</evidence>
<protein>
    <submittedName>
        <fullName evidence="9">Conserved hypothetical membrane protein</fullName>
    </submittedName>
</protein>
<evidence type="ECO:0000313" key="9">
    <source>
        <dbReference type="EMBL" id="ACF11371.1"/>
    </source>
</evidence>
<accession>B3QN68</accession>
<feature type="transmembrane region" description="Helical" evidence="8">
    <location>
        <begin position="158"/>
        <end position="180"/>
    </location>
</feature>
<keyword evidence="5 8" id="KW-0472">Membrane</keyword>
<dbReference type="eggNOG" id="ENOG5032TAD">
    <property type="taxonomic scope" value="Bacteria"/>
</dbReference>
<keyword evidence="2 8" id="KW-0812">Transmembrane</keyword>
<keyword evidence="3" id="KW-0378">Hydrolase</keyword>
<dbReference type="STRING" id="517417.Cpar_0963"/>
<dbReference type="KEGG" id="cpc:Cpar_0963"/>